<dbReference type="AlphaFoldDB" id="A0AAE0WG08"/>
<reference evidence="1" key="2">
    <citation type="journal article" date="2021" name="Genome Biol. Evol.">
        <title>Developing a high-quality reference genome for a parasitic bivalve with doubly uniparental inheritance (Bivalvia: Unionida).</title>
        <authorList>
            <person name="Smith C.H."/>
        </authorList>
    </citation>
    <scope>NUCLEOTIDE SEQUENCE</scope>
    <source>
        <strain evidence="1">CHS0354</strain>
        <tissue evidence="1">Mantle</tissue>
    </source>
</reference>
<organism evidence="1 2">
    <name type="scientific">Potamilus streckersoni</name>
    <dbReference type="NCBI Taxonomy" id="2493646"/>
    <lineage>
        <taxon>Eukaryota</taxon>
        <taxon>Metazoa</taxon>
        <taxon>Spiralia</taxon>
        <taxon>Lophotrochozoa</taxon>
        <taxon>Mollusca</taxon>
        <taxon>Bivalvia</taxon>
        <taxon>Autobranchia</taxon>
        <taxon>Heteroconchia</taxon>
        <taxon>Palaeoheterodonta</taxon>
        <taxon>Unionida</taxon>
        <taxon>Unionoidea</taxon>
        <taxon>Unionidae</taxon>
        <taxon>Ambleminae</taxon>
        <taxon>Lampsilini</taxon>
        <taxon>Potamilus</taxon>
    </lineage>
</organism>
<keyword evidence="2" id="KW-1185">Reference proteome</keyword>
<proteinExistence type="predicted"/>
<sequence>FVIVFTTEIFFDMIEVDDVHFSKEDDYTTFSSGYDSSPAGGTGSSTSSAAYALVPSRVINDFCGTIFGRDITSMVLSKSL</sequence>
<evidence type="ECO:0000313" key="2">
    <source>
        <dbReference type="Proteomes" id="UP001195483"/>
    </source>
</evidence>
<name>A0AAE0WG08_9BIVA</name>
<dbReference type="EMBL" id="JAEAOA010002278">
    <property type="protein sequence ID" value="KAK3611490.1"/>
    <property type="molecule type" value="Genomic_DNA"/>
</dbReference>
<gene>
    <name evidence="1" type="ORF">CHS0354_039104</name>
</gene>
<reference evidence="1" key="3">
    <citation type="submission" date="2023-05" db="EMBL/GenBank/DDBJ databases">
        <authorList>
            <person name="Smith C.H."/>
        </authorList>
    </citation>
    <scope>NUCLEOTIDE SEQUENCE</scope>
    <source>
        <strain evidence="1">CHS0354</strain>
        <tissue evidence="1">Mantle</tissue>
    </source>
</reference>
<accession>A0AAE0WG08</accession>
<evidence type="ECO:0000313" key="1">
    <source>
        <dbReference type="EMBL" id="KAK3611490.1"/>
    </source>
</evidence>
<protein>
    <submittedName>
        <fullName evidence="1">Uncharacterized protein</fullName>
    </submittedName>
</protein>
<comment type="caution">
    <text evidence="1">The sequence shown here is derived from an EMBL/GenBank/DDBJ whole genome shotgun (WGS) entry which is preliminary data.</text>
</comment>
<dbReference type="Proteomes" id="UP001195483">
    <property type="component" value="Unassembled WGS sequence"/>
</dbReference>
<reference evidence="1" key="1">
    <citation type="journal article" date="2021" name="Genome Biol. Evol.">
        <title>A High-Quality Reference Genome for a Parasitic Bivalve with Doubly Uniparental Inheritance (Bivalvia: Unionida).</title>
        <authorList>
            <person name="Smith C.H."/>
        </authorList>
    </citation>
    <scope>NUCLEOTIDE SEQUENCE</scope>
    <source>
        <strain evidence="1">CHS0354</strain>
    </source>
</reference>
<feature type="non-terminal residue" evidence="1">
    <location>
        <position position="1"/>
    </location>
</feature>